<dbReference type="InterPro" id="IPR036509">
    <property type="entry name" value="Met_Sox_Rdtase_MsrA_sf"/>
</dbReference>
<comment type="catalytic activity">
    <reaction evidence="5">
        <text>L-methionyl-[protein] + [thioredoxin]-disulfide + H2O = L-methionyl-(R)-S-oxide-[protein] + [thioredoxin]-dithiol</text>
        <dbReference type="Rhea" id="RHEA:24164"/>
        <dbReference type="Rhea" id="RHEA-COMP:10698"/>
        <dbReference type="Rhea" id="RHEA-COMP:10700"/>
        <dbReference type="Rhea" id="RHEA-COMP:12313"/>
        <dbReference type="Rhea" id="RHEA-COMP:12314"/>
        <dbReference type="ChEBI" id="CHEBI:15377"/>
        <dbReference type="ChEBI" id="CHEBI:16044"/>
        <dbReference type="ChEBI" id="CHEBI:29950"/>
        <dbReference type="ChEBI" id="CHEBI:45764"/>
        <dbReference type="ChEBI" id="CHEBI:50058"/>
        <dbReference type="EC" id="1.8.4.12"/>
    </reaction>
</comment>
<dbReference type="EMBL" id="UGYO01000002">
    <property type="protein sequence ID" value="SUJ09389.1"/>
    <property type="molecule type" value="Genomic_DNA"/>
</dbReference>
<comment type="function">
    <text evidence="3 7">Has an important function as a repair enzyme for proteins that have been inactivated by oxidation. Catalyzes the reversible oxidation-reduction of methionine sulfoxide in proteins to methionine.</text>
</comment>
<dbReference type="Gene3D" id="3.30.1060.10">
    <property type="entry name" value="Peptide methionine sulphoxide reductase MsrA"/>
    <property type="match status" value="1"/>
</dbReference>
<dbReference type="Pfam" id="PF01641">
    <property type="entry name" value="SelR"/>
    <property type="match status" value="1"/>
</dbReference>
<keyword evidence="1 7" id="KW-0560">Oxidoreductase</keyword>
<keyword evidence="2" id="KW-0511">Multifunctional enzyme</keyword>
<evidence type="ECO:0000256" key="7">
    <source>
        <dbReference type="HAMAP-Rule" id="MF_01401"/>
    </source>
</evidence>
<dbReference type="PANTHER" id="PTHR43774">
    <property type="entry name" value="PEPTIDE METHIONINE SULFOXIDE REDUCTASE"/>
    <property type="match status" value="1"/>
</dbReference>
<comment type="similarity">
    <text evidence="7">Belongs to the MsrA Met sulfoxide reductase family.</text>
</comment>
<gene>
    <name evidence="9" type="primary">mrsA</name>
    <name evidence="7" type="synonym">msrA</name>
    <name evidence="9" type="ORF">NCTC10738_04162</name>
</gene>
<reference evidence="9 10" key="1">
    <citation type="submission" date="2018-06" db="EMBL/GenBank/DDBJ databases">
        <authorList>
            <consortium name="Pathogen Informatics"/>
            <person name="Doyle S."/>
        </authorList>
    </citation>
    <scope>NUCLEOTIDE SEQUENCE [LARGE SCALE GENOMIC DNA]</scope>
    <source>
        <strain evidence="9 10">NCTC10738</strain>
    </source>
</reference>
<keyword evidence="10" id="KW-1185">Reference proteome</keyword>
<dbReference type="RefSeq" id="WP_115390456.1">
    <property type="nucleotide sequence ID" value="NZ_JADZGY010000017.1"/>
</dbReference>
<name>A0A380C0N1_9GAMM</name>
<accession>A0A380C0N1</accession>
<comment type="catalytic activity">
    <reaction evidence="6 7">
        <text>[thioredoxin]-disulfide + L-methionine + H2O = L-methionine (S)-S-oxide + [thioredoxin]-dithiol</text>
        <dbReference type="Rhea" id="RHEA:19993"/>
        <dbReference type="Rhea" id="RHEA-COMP:10698"/>
        <dbReference type="Rhea" id="RHEA-COMP:10700"/>
        <dbReference type="ChEBI" id="CHEBI:15377"/>
        <dbReference type="ChEBI" id="CHEBI:29950"/>
        <dbReference type="ChEBI" id="CHEBI:50058"/>
        <dbReference type="ChEBI" id="CHEBI:57844"/>
        <dbReference type="ChEBI" id="CHEBI:58772"/>
        <dbReference type="EC" id="1.8.4.11"/>
    </reaction>
</comment>
<evidence type="ECO:0000256" key="3">
    <source>
        <dbReference type="ARBA" id="ARBA00024679"/>
    </source>
</evidence>
<dbReference type="NCBIfam" id="NF004036">
    <property type="entry name" value="PRK05508.1"/>
    <property type="match status" value="1"/>
</dbReference>
<dbReference type="NCBIfam" id="NF004042">
    <property type="entry name" value="PRK05550.1"/>
    <property type="match status" value="1"/>
</dbReference>
<dbReference type="PROSITE" id="PS51790">
    <property type="entry name" value="MSRB"/>
    <property type="match status" value="1"/>
</dbReference>
<evidence type="ECO:0000256" key="1">
    <source>
        <dbReference type="ARBA" id="ARBA00023002"/>
    </source>
</evidence>
<dbReference type="SUPFAM" id="SSF55068">
    <property type="entry name" value="Peptide methionine sulfoxide reductase"/>
    <property type="match status" value="1"/>
</dbReference>
<evidence type="ECO:0000256" key="5">
    <source>
        <dbReference type="ARBA" id="ARBA00048488"/>
    </source>
</evidence>
<dbReference type="AlphaFoldDB" id="A0A380C0N1"/>
<protein>
    <recommendedName>
        <fullName evidence="7">Peptide methionine sulfoxide reductase MsrA</fullName>
        <shortName evidence="7">Protein-methionine-S-oxide reductase</shortName>
        <ecNumber evidence="7">1.8.4.11</ecNumber>
    </recommendedName>
    <alternativeName>
        <fullName evidence="7">Peptide-methionine (S)-S-oxide reductase</fullName>
        <shortName evidence="7">Peptide Met(O) reductase</shortName>
    </alternativeName>
</protein>
<dbReference type="SUPFAM" id="SSF51316">
    <property type="entry name" value="Mss4-like"/>
    <property type="match status" value="1"/>
</dbReference>
<dbReference type="Proteomes" id="UP000254069">
    <property type="component" value="Unassembled WGS sequence"/>
</dbReference>
<organism evidence="9 10">
    <name type="scientific">Shewanella algae</name>
    <dbReference type="NCBI Taxonomy" id="38313"/>
    <lineage>
        <taxon>Bacteria</taxon>
        <taxon>Pseudomonadati</taxon>
        <taxon>Pseudomonadota</taxon>
        <taxon>Gammaproteobacteria</taxon>
        <taxon>Alteromonadales</taxon>
        <taxon>Shewanellaceae</taxon>
        <taxon>Shewanella</taxon>
    </lineage>
</organism>
<dbReference type="Pfam" id="PF01625">
    <property type="entry name" value="PMSR"/>
    <property type="match status" value="1"/>
</dbReference>
<evidence type="ECO:0000256" key="4">
    <source>
        <dbReference type="ARBA" id="ARBA00047806"/>
    </source>
</evidence>
<dbReference type="GO" id="GO:0008113">
    <property type="term" value="F:peptide-methionine (S)-S-oxide reductase activity"/>
    <property type="evidence" value="ECO:0007669"/>
    <property type="project" value="UniProtKB-UniRule"/>
</dbReference>
<sequence length="305" mass="33569">MKPLNEFERYVIEEKGTERPFSGELYQHNAKGRYLCRKCGAPLYLSEHKFNAHCGWPAFDDEIFGAVTRIPDADGRRTEIVCSQCGGHLGHVFEGEGLTAKNLRHCVNSVSMVFEAIDDAEAQQPATEKCLETATLGGGCFWCSEAVFLSLAGVMQVTSGYAGGAAKDANYKAVCSGATGHAEVVQIVFDPTVINYAELLEVFFASHDPTTLNRQGNDVGPQYRSVIFAHSDKQIDTASSMIKALDEEGVFSAPIVTELTAFDGFYPAENYHNDYFALHGEQPYCALVIKPKLDKVRRRFSAKLK</sequence>
<proteinExistence type="inferred from homology"/>
<dbReference type="PANTHER" id="PTHR43774:SF1">
    <property type="entry name" value="PEPTIDE METHIONINE SULFOXIDE REDUCTASE MSRA 2"/>
    <property type="match status" value="1"/>
</dbReference>
<dbReference type="HAMAP" id="MF_01401">
    <property type="entry name" value="MsrA"/>
    <property type="match status" value="1"/>
</dbReference>
<dbReference type="EC" id="1.8.4.11" evidence="7"/>
<dbReference type="Gene3D" id="2.170.150.20">
    <property type="entry name" value="Peptide methionine sulfoxide reductase"/>
    <property type="match status" value="1"/>
</dbReference>
<feature type="active site" evidence="7">
    <location>
        <position position="140"/>
    </location>
</feature>
<dbReference type="InterPro" id="IPR011057">
    <property type="entry name" value="Mss4-like_sf"/>
</dbReference>
<feature type="domain" description="MsrB" evidence="8">
    <location>
        <begin position="1"/>
        <end position="117"/>
    </location>
</feature>
<dbReference type="InterPro" id="IPR002579">
    <property type="entry name" value="Met_Sox_Rdtase_MsrB_dom"/>
</dbReference>
<evidence type="ECO:0000259" key="8">
    <source>
        <dbReference type="PROSITE" id="PS51790"/>
    </source>
</evidence>
<evidence type="ECO:0000256" key="2">
    <source>
        <dbReference type="ARBA" id="ARBA00023268"/>
    </source>
</evidence>
<dbReference type="InterPro" id="IPR002569">
    <property type="entry name" value="Met_Sox_Rdtase_MsrA_dom"/>
</dbReference>
<evidence type="ECO:0000313" key="10">
    <source>
        <dbReference type="Proteomes" id="UP000254069"/>
    </source>
</evidence>
<dbReference type="GO" id="GO:0033744">
    <property type="term" value="F:L-methionine:thioredoxin-disulfide S-oxidoreductase activity"/>
    <property type="evidence" value="ECO:0007669"/>
    <property type="project" value="RHEA"/>
</dbReference>
<evidence type="ECO:0000256" key="6">
    <source>
        <dbReference type="ARBA" id="ARBA00048782"/>
    </source>
</evidence>
<dbReference type="GO" id="GO:0033743">
    <property type="term" value="F:peptide-methionine (R)-S-oxide reductase activity"/>
    <property type="evidence" value="ECO:0007669"/>
    <property type="project" value="UniProtKB-EC"/>
</dbReference>
<dbReference type="NCBIfam" id="TIGR00401">
    <property type="entry name" value="msrA"/>
    <property type="match status" value="1"/>
</dbReference>
<evidence type="ECO:0000313" key="9">
    <source>
        <dbReference type="EMBL" id="SUJ09389.1"/>
    </source>
</evidence>
<comment type="catalytic activity">
    <reaction evidence="4 7">
        <text>L-methionyl-[protein] + [thioredoxin]-disulfide + H2O = L-methionyl-(S)-S-oxide-[protein] + [thioredoxin]-dithiol</text>
        <dbReference type="Rhea" id="RHEA:14217"/>
        <dbReference type="Rhea" id="RHEA-COMP:10698"/>
        <dbReference type="Rhea" id="RHEA-COMP:10700"/>
        <dbReference type="Rhea" id="RHEA-COMP:12313"/>
        <dbReference type="Rhea" id="RHEA-COMP:12315"/>
        <dbReference type="ChEBI" id="CHEBI:15377"/>
        <dbReference type="ChEBI" id="CHEBI:16044"/>
        <dbReference type="ChEBI" id="CHEBI:29950"/>
        <dbReference type="ChEBI" id="CHEBI:44120"/>
        <dbReference type="ChEBI" id="CHEBI:50058"/>
        <dbReference type="EC" id="1.8.4.11"/>
    </reaction>
</comment>